<proteinExistence type="predicted"/>
<dbReference type="OMA" id="CIPNPHR"/>
<accession>K0T9I1</accession>
<dbReference type="PANTHER" id="PTHR46093:SF18">
    <property type="entry name" value="FIBRONECTIN TYPE-III DOMAIN-CONTAINING PROTEIN"/>
    <property type="match status" value="1"/>
</dbReference>
<gene>
    <name evidence="3" type="ORF">THAOC_02864</name>
</gene>
<comment type="caution">
    <text evidence="3">The sequence shown here is derived from an EMBL/GenBank/DDBJ whole genome shotgun (WGS) entry which is preliminary data.</text>
</comment>
<evidence type="ECO:0000256" key="2">
    <source>
        <dbReference type="ARBA" id="ARBA00022737"/>
    </source>
</evidence>
<dbReference type="InterPro" id="IPR015915">
    <property type="entry name" value="Kelch-typ_b-propeller"/>
</dbReference>
<dbReference type="AlphaFoldDB" id="K0T9I1"/>
<dbReference type="SUPFAM" id="SSF117281">
    <property type="entry name" value="Kelch motif"/>
    <property type="match status" value="2"/>
</dbReference>
<organism evidence="3 4">
    <name type="scientific">Thalassiosira oceanica</name>
    <name type="common">Marine diatom</name>
    <dbReference type="NCBI Taxonomy" id="159749"/>
    <lineage>
        <taxon>Eukaryota</taxon>
        <taxon>Sar</taxon>
        <taxon>Stramenopiles</taxon>
        <taxon>Ochrophyta</taxon>
        <taxon>Bacillariophyta</taxon>
        <taxon>Coscinodiscophyceae</taxon>
        <taxon>Thalassiosirophycidae</taxon>
        <taxon>Thalassiosirales</taxon>
        <taxon>Thalassiosiraceae</taxon>
        <taxon>Thalassiosira</taxon>
    </lineage>
</organism>
<dbReference type="Pfam" id="PF24681">
    <property type="entry name" value="Kelch_KLHDC2_KLHL20_DRC7"/>
    <property type="match status" value="2"/>
</dbReference>
<dbReference type="OrthoDB" id="10251809at2759"/>
<sequence>MDGLGPINPFANLLPDAGALLADPGGQADREQDTISPAQLTQRSLALSECTKHHLSWKRVVMPAGSVVPPRRSGAASVVVKGKLYMFGGYGGGTGRLDDFYSFSFEENKWEVVEVLSQERPGCRENNGVVIGDGSRMYLFGGYNGSSWLNDFQEVVTVFSSPPCPSVVLTHKCLFLPPNRWTCIQESSDELSDELSSALGNLERQRAQHHAGGPSRRFGYVSVVHKNKFVLFGGFDGSRWLNDMFEFDLLSNSWRTIEARGNLPSVRSCPAWAKDDSFVYIHGGYDGVERKADFFACDLASYTWSELPSVGKLP</sequence>
<name>K0T9I1_THAOC</name>
<keyword evidence="4" id="KW-1185">Reference proteome</keyword>
<reference evidence="3 4" key="1">
    <citation type="journal article" date="2012" name="Genome Biol.">
        <title>Genome and low-iron response of an oceanic diatom adapted to chronic iron limitation.</title>
        <authorList>
            <person name="Lommer M."/>
            <person name="Specht M."/>
            <person name="Roy A.S."/>
            <person name="Kraemer L."/>
            <person name="Andreson R."/>
            <person name="Gutowska M.A."/>
            <person name="Wolf J."/>
            <person name="Bergner S.V."/>
            <person name="Schilhabel M.B."/>
            <person name="Klostermeier U.C."/>
            <person name="Beiko R.G."/>
            <person name="Rosenstiel P."/>
            <person name="Hippler M."/>
            <person name="Laroche J."/>
        </authorList>
    </citation>
    <scope>NUCLEOTIDE SEQUENCE [LARGE SCALE GENOMIC DNA]</scope>
    <source>
        <strain evidence="3 4">CCMP1005</strain>
    </source>
</reference>
<keyword evidence="1" id="KW-0880">Kelch repeat</keyword>
<evidence type="ECO:0000256" key="1">
    <source>
        <dbReference type="ARBA" id="ARBA00022441"/>
    </source>
</evidence>
<protein>
    <submittedName>
        <fullName evidence="3">Uncharacterized protein</fullName>
    </submittedName>
</protein>
<dbReference type="EMBL" id="AGNL01002945">
    <property type="protein sequence ID" value="EJK75413.1"/>
    <property type="molecule type" value="Genomic_DNA"/>
</dbReference>
<evidence type="ECO:0000313" key="3">
    <source>
        <dbReference type="EMBL" id="EJK75413.1"/>
    </source>
</evidence>
<evidence type="ECO:0000313" key="4">
    <source>
        <dbReference type="Proteomes" id="UP000266841"/>
    </source>
</evidence>
<dbReference type="PANTHER" id="PTHR46093">
    <property type="entry name" value="ACYL-COA-BINDING DOMAIN-CONTAINING PROTEIN 5"/>
    <property type="match status" value="1"/>
</dbReference>
<dbReference type="Proteomes" id="UP000266841">
    <property type="component" value="Unassembled WGS sequence"/>
</dbReference>
<dbReference type="Gene3D" id="2.120.10.80">
    <property type="entry name" value="Kelch-type beta propeller"/>
    <property type="match status" value="2"/>
</dbReference>
<dbReference type="eggNOG" id="ENOG502RRCX">
    <property type="taxonomic scope" value="Eukaryota"/>
</dbReference>
<keyword evidence="2" id="KW-0677">Repeat</keyword>